<sequence>MVWTEVFFAFGKFFGNHLMNLLALIDFQWAVIHLMMAVVAFITIKWSVMFLKIRRGCRGQR</sequence>
<name>F8FAK3_PAEMK</name>
<organism evidence="2 3">
    <name type="scientific">Paenibacillus mucilaginosus (strain KNP414)</name>
    <dbReference type="NCBI Taxonomy" id="1036673"/>
    <lineage>
        <taxon>Bacteria</taxon>
        <taxon>Bacillati</taxon>
        <taxon>Bacillota</taxon>
        <taxon>Bacilli</taxon>
        <taxon>Bacillales</taxon>
        <taxon>Paenibacillaceae</taxon>
        <taxon>Paenibacillus</taxon>
    </lineage>
</organism>
<dbReference type="KEGG" id="pms:KNP414_02531"/>
<evidence type="ECO:0000313" key="3">
    <source>
        <dbReference type="Proteomes" id="UP000006620"/>
    </source>
</evidence>
<keyword evidence="1" id="KW-0812">Transmembrane</keyword>
<accession>F8FAK3</accession>
<gene>
    <name evidence="2" type="ordered locus">KNP414_02531</name>
</gene>
<dbReference type="AlphaFoldDB" id="F8FAK3"/>
<keyword evidence="1" id="KW-1133">Transmembrane helix</keyword>
<dbReference type="EMBL" id="CP002869">
    <property type="protein sequence ID" value="AEI41092.1"/>
    <property type="molecule type" value="Genomic_DNA"/>
</dbReference>
<dbReference type="HOGENOM" id="CLU_2918295_0_0_9"/>
<protein>
    <submittedName>
        <fullName evidence="2">Uncharacterized protein</fullName>
    </submittedName>
</protein>
<reference evidence="2 3" key="2">
    <citation type="journal article" date="2013" name="Genome Announc.">
        <title>Genome Sequence of Growth-Improving Paenibacillus mucilaginosus Strain KNP414.</title>
        <authorList>
            <person name="Lu J.J."/>
            <person name="Wang J.F."/>
            <person name="Hu X.F."/>
        </authorList>
    </citation>
    <scope>NUCLEOTIDE SEQUENCE [LARGE SCALE GENOMIC DNA]</scope>
    <source>
        <strain evidence="2 3">KNP414</strain>
    </source>
</reference>
<dbReference type="Proteomes" id="UP000006620">
    <property type="component" value="Chromosome"/>
</dbReference>
<keyword evidence="1" id="KW-0472">Membrane</keyword>
<evidence type="ECO:0000313" key="2">
    <source>
        <dbReference type="EMBL" id="AEI41092.1"/>
    </source>
</evidence>
<proteinExistence type="predicted"/>
<reference evidence="3" key="1">
    <citation type="submission" date="2011-06" db="EMBL/GenBank/DDBJ databases">
        <title>Complete genome sequence of Paenibacillus mucilaginosus KNP414.</title>
        <authorList>
            <person name="Wang J."/>
            <person name="Hu S."/>
            <person name="Hu X."/>
            <person name="Zhang B."/>
            <person name="Dong D."/>
            <person name="Zhang S."/>
            <person name="Zhao K."/>
            <person name="Wu D."/>
        </authorList>
    </citation>
    <scope>NUCLEOTIDE SEQUENCE [LARGE SCALE GENOMIC DNA]</scope>
    <source>
        <strain evidence="3">KNP414</strain>
    </source>
</reference>
<evidence type="ECO:0000256" key="1">
    <source>
        <dbReference type="SAM" id="Phobius"/>
    </source>
</evidence>
<feature type="transmembrane region" description="Helical" evidence="1">
    <location>
        <begin position="27"/>
        <end position="51"/>
    </location>
</feature>